<keyword evidence="2" id="KW-1185">Reference proteome</keyword>
<proteinExistence type="predicted"/>
<dbReference type="EMBL" id="CP011805">
    <property type="protein sequence ID" value="AKM08481.1"/>
    <property type="molecule type" value="Genomic_DNA"/>
</dbReference>
<protein>
    <submittedName>
        <fullName evidence="1">Thioesterase</fullName>
    </submittedName>
</protein>
<name>A0A0G3XCW8_9SPHN</name>
<gene>
    <name evidence="1" type="ORF">AM2010_2425</name>
</gene>
<dbReference type="Pfam" id="PF13279">
    <property type="entry name" value="4HBT_2"/>
    <property type="match status" value="1"/>
</dbReference>
<dbReference type="InterPro" id="IPR029069">
    <property type="entry name" value="HotDog_dom_sf"/>
</dbReference>
<dbReference type="Proteomes" id="UP000037643">
    <property type="component" value="Chromosome"/>
</dbReference>
<evidence type="ECO:0000313" key="2">
    <source>
        <dbReference type="Proteomes" id="UP000037643"/>
    </source>
</evidence>
<dbReference type="RefSeq" id="WP_047807301.1">
    <property type="nucleotide sequence ID" value="NZ_CP011805.1"/>
</dbReference>
<dbReference type="AlphaFoldDB" id="A0A0G3XCW8"/>
<organism evidence="1 2">
    <name type="scientific">Pelagerythrobacter marensis</name>
    <dbReference type="NCBI Taxonomy" id="543877"/>
    <lineage>
        <taxon>Bacteria</taxon>
        <taxon>Pseudomonadati</taxon>
        <taxon>Pseudomonadota</taxon>
        <taxon>Alphaproteobacteria</taxon>
        <taxon>Sphingomonadales</taxon>
        <taxon>Erythrobacteraceae</taxon>
        <taxon>Pelagerythrobacter</taxon>
    </lineage>
</organism>
<dbReference type="Gene3D" id="3.10.129.10">
    <property type="entry name" value="Hotdog Thioesterase"/>
    <property type="match status" value="1"/>
</dbReference>
<dbReference type="SUPFAM" id="SSF54637">
    <property type="entry name" value="Thioesterase/thiol ester dehydrase-isomerase"/>
    <property type="match status" value="1"/>
</dbReference>
<dbReference type="KEGG" id="amx:AM2010_2425"/>
<accession>A0A0G3XCW8</accession>
<dbReference type="CDD" id="cd00586">
    <property type="entry name" value="4HBT"/>
    <property type="match status" value="1"/>
</dbReference>
<evidence type="ECO:0000313" key="1">
    <source>
        <dbReference type="EMBL" id="AKM08481.1"/>
    </source>
</evidence>
<dbReference type="PATRIC" id="fig|543877.4.peg.2459"/>
<sequence length="140" mass="15238">MFTTSLPLRFAHCDPAGIAYYPRYFELCDAAVEDWTAAVLGVDRRTMHGELGMGLPTVALSAEFTAPSRLGDMLDFTVRTLRVGKSSLDLAVDIACGGEARFAVRPTLVLIDLASAQARAWPADFLERLRKDATSNKEAS</sequence>
<reference evidence="1 2" key="1">
    <citation type="submission" date="2015-06" db="EMBL/GenBank/DDBJ databases">
        <authorList>
            <person name="Kim K.M."/>
        </authorList>
    </citation>
    <scope>NUCLEOTIDE SEQUENCE [LARGE SCALE GENOMIC DNA]</scope>
    <source>
        <strain evidence="1 2">KCTC 22370</strain>
    </source>
</reference>
<dbReference type="OrthoDB" id="7204167at2"/>
<dbReference type="STRING" id="543877.AM2010_2425"/>